<dbReference type="PRINTS" id="PR00081">
    <property type="entry name" value="GDHRDH"/>
</dbReference>
<dbReference type="PANTHER" id="PTHR43618">
    <property type="entry name" value="7-ALPHA-HYDROXYSTEROID DEHYDROGENASE"/>
    <property type="match status" value="1"/>
</dbReference>
<comment type="caution">
    <text evidence="6">The sequence shown here is derived from an EMBL/GenBank/DDBJ whole genome shotgun (WGS) entry which is preliminary data.</text>
</comment>
<dbReference type="NCBIfam" id="NF006070">
    <property type="entry name" value="PRK08213.1"/>
    <property type="match status" value="1"/>
</dbReference>
<dbReference type="Pfam" id="PF00106">
    <property type="entry name" value="adh_short"/>
    <property type="match status" value="1"/>
</dbReference>
<dbReference type="Proteomes" id="UP000064189">
    <property type="component" value="Unassembled WGS sequence"/>
</dbReference>
<dbReference type="EC" id="1.1.1.69" evidence="6"/>
<organism evidence="6 7">
    <name type="scientific">Peribacillus simplex</name>
    <dbReference type="NCBI Taxonomy" id="1478"/>
    <lineage>
        <taxon>Bacteria</taxon>
        <taxon>Bacillati</taxon>
        <taxon>Bacillota</taxon>
        <taxon>Bacilli</taxon>
        <taxon>Bacillales</taxon>
        <taxon>Bacillaceae</taxon>
        <taxon>Peribacillus</taxon>
    </lineage>
</organism>
<dbReference type="GO" id="GO:0008874">
    <property type="term" value="F:gluconate 5-dehydrogenase activity"/>
    <property type="evidence" value="ECO:0007669"/>
    <property type="project" value="UniProtKB-EC"/>
</dbReference>
<dbReference type="InterPro" id="IPR002347">
    <property type="entry name" value="SDR_fam"/>
</dbReference>
<evidence type="ECO:0000259" key="5">
    <source>
        <dbReference type="SMART" id="SM00822"/>
    </source>
</evidence>
<dbReference type="EMBL" id="LNNH01000003">
    <property type="protein sequence ID" value="KWW22557.1"/>
    <property type="molecule type" value="Genomic_DNA"/>
</dbReference>
<keyword evidence="7" id="KW-1185">Reference proteome</keyword>
<evidence type="ECO:0000313" key="6">
    <source>
        <dbReference type="EMBL" id="KWW22557.1"/>
    </source>
</evidence>
<dbReference type="NCBIfam" id="NF005559">
    <property type="entry name" value="PRK07231.1"/>
    <property type="match status" value="1"/>
</dbReference>
<comment type="similarity">
    <text evidence="1 4">Belongs to the short-chain dehydrogenases/reductases (SDR) family.</text>
</comment>
<evidence type="ECO:0000256" key="2">
    <source>
        <dbReference type="ARBA" id="ARBA00022857"/>
    </source>
</evidence>
<dbReference type="InterPro" id="IPR036291">
    <property type="entry name" value="NAD(P)-bd_dom_sf"/>
</dbReference>
<reference evidence="6 7" key="1">
    <citation type="submission" date="2015-11" db="EMBL/GenBank/DDBJ databases">
        <title>Genome Sequence of Bacillus simplex strain VanAntwerpen2.</title>
        <authorList>
            <person name="Couger M.B."/>
        </authorList>
    </citation>
    <scope>NUCLEOTIDE SEQUENCE [LARGE SCALE GENOMIC DNA]</scope>
    <source>
        <strain evidence="6 7">VanAntwerpen02</strain>
    </source>
</reference>
<dbReference type="GO" id="GO:0005975">
    <property type="term" value="P:carbohydrate metabolic process"/>
    <property type="evidence" value="ECO:0007669"/>
    <property type="project" value="UniProtKB-ARBA"/>
</dbReference>
<evidence type="ECO:0000256" key="4">
    <source>
        <dbReference type="RuleBase" id="RU000363"/>
    </source>
</evidence>
<dbReference type="PANTHER" id="PTHR43618:SF8">
    <property type="entry name" value="7ALPHA-HYDROXYSTEROID DEHYDROGENASE"/>
    <property type="match status" value="1"/>
</dbReference>
<dbReference type="PROSITE" id="PS00061">
    <property type="entry name" value="ADH_SHORT"/>
    <property type="match status" value="1"/>
</dbReference>
<evidence type="ECO:0000313" key="7">
    <source>
        <dbReference type="Proteomes" id="UP000064189"/>
    </source>
</evidence>
<dbReference type="InterPro" id="IPR020904">
    <property type="entry name" value="Sc_DH/Rdtase_CS"/>
</dbReference>
<dbReference type="AlphaFoldDB" id="A0A125QSR3"/>
<name>A0A125QSR3_9BACI</name>
<gene>
    <name evidence="6" type="ORF">AS888_12040</name>
</gene>
<dbReference type="Gene3D" id="3.40.50.720">
    <property type="entry name" value="NAD(P)-binding Rossmann-like Domain"/>
    <property type="match status" value="1"/>
</dbReference>
<evidence type="ECO:0000256" key="1">
    <source>
        <dbReference type="ARBA" id="ARBA00006484"/>
    </source>
</evidence>
<dbReference type="PRINTS" id="PR00080">
    <property type="entry name" value="SDRFAMILY"/>
</dbReference>
<sequence>MTERAEKLTTLSDMFNLTNKTAIVTGGGRGLGKQIAMALGEAGANVVIASRNLAACKEACEELKALGVQAKAFECDITNESEVDLVVQETVAQFGTIDILVNNSGTSWSGPLLDLPKEKWEKVLNVNVTGTFLFSQAVARIMVQQNSGKIINIASVSGLGGTFPELLDTIAYNTSKGAVITMTKDLGVKLARHNIQVNAIAPGFFPTKITKKILEKSDYDILGKTPARRFGNEADLMGAAVFLASQASDYMVGHVLIIDGGISALV</sequence>
<dbReference type="SUPFAM" id="SSF51735">
    <property type="entry name" value="NAD(P)-binding Rossmann-fold domains"/>
    <property type="match status" value="1"/>
</dbReference>
<accession>A0A125QSR3</accession>
<keyword evidence="3 6" id="KW-0560">Oxidoreductase</keyword>
<protein>
    <submittedName>
        <fullName evidence="6">Gluconate 5-dehydrogenase</fullName>
        <ecNumber evidence="6">1.1.1.69</ecNumber>
    </submittedName>
</protein>
<proteinExistence type="inferred from homology"/>
<dbReference type="InterPro" id="IPR052178">
    <property type="entry name" value="Sec_Metab_Biosynth_SDR"/>
</dbReference>
<dbReference type="FunFam" id="3.40.50.720:FF:000240">
    <property type="entry name" value="SDR family oxidoreductase"/>
    <property type="match status" value="1"/>
</dbReference>
<feature type="domain" description="Ketoreductase" evidence="5">
    <location>
        <begin position="20"/>
        <end position="159"/>
    </location>
</feature>
<dbReference type="SMART" id="SM00822">
    <property type="entry name" value="PKS_KR"/>
    <property type="match status" value="1"/>
</dbReference>
<keyword evidence="2" id="KW-0521">NADP</keyword>
<dbReference type="InterPro" id="IPR057326">
    <property type="entry name" value="KR_dom"/>
</dbReference>
<evidence type="ECO:0000256" key="3">
    <source>
        <dbReference type="ARBA" id="ARBA00023002"/>
    </source>
</evidence>